<dbReference type="SUPFAM" id="SSF52016">
    <property type="entry name" value="LeuD/IlvD-like"/>
    <property type="match status" value="1"/>
</dbReference>
<evidence type="ECO:0000313" key="4">
    <source>
        <dbReference type="EMBL" id="AIF22749.1"/>
    </source>
</evidence>
<evidence type="ECO:0000256" key="1">
    <source>
        <dbReference type="ARBA" id="ARBA00009869"/>
    </source>
</evidence>
<dbReference type="NCBIfam" id="TIGR02087">
    <property type="entry name" value="LEUD_arch"/>
    <property type="match status" value="1"/>
</dbReference>
<sequence length="163" mass="18056">MKGNIIKYARDNIDTDVIIPGQYLKVHDYAELATHAMEGLDPDFHSKVKEGDFILSGKNFGCGSSREHAPIALSHCGVKAILALSFARIFYRNSVDGAFLLPIEIDQDAYDGISEGDEIDIDVSKNEIKNITKNQTYKMKPFSEIIGKIIAAGGLFKYKPDQD</sequence>
<name>A0A075I424_9ARCH</name>
<dbReference type="EC" id="4.2.1.33" evidence="4"/>
<dbReference type="PANTHER" id="PTHR43345:SF2">
    <property type="entry name" value="3-ISOPROPYLMALATE DEHYDRATASE SMALL SUBUNIT 1"/>
    <property type="match status" value="1"/>
</dbReference>
<dbReference type="InterPro" id="IPR000573">
    <property type="entry name" value="AconitaseA/IPMdHydase_ssu_swvl"/>
</dbReference>
<comment type="similarity">
    <text evidence="1">Belongs to the LeuD family. LeuD type 2 subfamily.</text>
</comment>
<evidence type="ECO:0000256" key="2">
    <source>
        <dbReference type="ARBA" id="ARBA00023239"/>
    </source>
</evidence>
<dbReference type="PANTHER" id="PTHR43345">
    <property type="entry name" value="3-ISOPROPYLMALATE DEHYDRATASE SMALL SUBUNIT 2-RELATED-RELATED"/>
    <property type="match status" value="1"/>
</dbReference>
<reference evidence="4" key="1">
    <citation type="journal article" date="2014" name="Genome Biol. Evol.">
        <title>Pangenome evidence for extensive interdomain horizontal transfer affecting lineage core and shell genes in uncultured planktonic thaumarchaeota and euryarchaeota.</title>
        <authorList>
            <person name="Deschamps P."/>
            <person name="Zivanovic Y."/>
            <person name="Moreira D."/>
            <person name="Rodriguez-Valera F."/>
            <person name="Lopez-Garcia P."/>
        </authorList>
    </citation>
    <scope>NUCLEOTIDE SEQUENCE</scope>
</reference>
<organism evidence="4">
    <name type="scientific">uncultured marine thaumarchaeote SAT1000_10_G06</name>
    <dbReference type="NCBI Taxonomy" id="1456374"/>
    <lineage>
        <taxon>Archaea</taxon>
        <taxon>Nitrososphaerota</taxon>
        <taxon>environmental samples</taxon>
    </lineage>
</organism>
<dbReference type="CDD" id="cd01577">
    <property type="entry name" value="IPMI_Swivel"/>
    <property type="match status" value="1"/>
</dbReference>
<proteinExistence type="inferred from homology"/>
<dbReference type="EMBL" id="KF901216">
    <property type="protein sequence ID" value="AIF22749.1"/>
    <property type="molecule type" value="Genomic_DNA"/>
</dbReference>
<dbReference type="InterPro" id="IPR011827">
    <property type="entry name" value="LeuD_type2/HacB/DmdB"/>
</dbReference>
<dbReference type="GO" id="GO:0003861">
    <property type="term" value="F:3-isopropylmalate dehydratase activity"/>
    <property type="evidence" value="ECO:0007669"/>
    <property type="project" value="UniProtKB-EC"/>
</dbReference>
<dbReference type="Pfam" id="PF00694">
    <property type="entry name" value="Aconitase_C"/>
    <property type="match status" value="1"/>
</dbReference>
<protein>
    <submittedName>
        <fullName evidence="4">3-isopropylmalate dehydratase small subunit (LeuD)</fullName>
        <ecNumber evidence="4">4.2.1.33</ecNumber>
    </submittedName>
</protein>
<evidence type="ECO:0000259" key="3">
    <source>
        <dbReference type="Pfam" id="PF00694"/>
    </source>
</evidence>
<dbReference type="Gene3D" id="3.20.19.10">
    <property type="entry name" value="Aconitase, domain 4"/>
    <property type="match status" value="1"/>
</dbReference>
<dbReference type="InterPro" id="IPR033940">
    <property type="entry name" value="IPMI_Swivel"/>
</dbReference>
<dbReference type="InterPro" id="IPR015928">
    <property type="entry name" value="Aconitase/3IPM_dehydase_swvl"/>
</dbReference>
<keyword evidence="2 4" id="KW-0456">Lyase</keyword>
<dbReference type="InterPro" id="IPR050075">
    <property type="entry name" value="LeuD"/>
</dbReference>
<feature type="domain" description="Aconitase A/isopropylmalate dehydratase small subunit swivel" evidence="3">
    <location>
        <begin position="34"/>
        <end position="107"/>
    </location>
</feature>
<gene>
    <name evidence="4" type="primary">leuD</name>
</gene>
<accession>A0A075I424</accession>
<dbReference type="AlphaFoldDB" id="A0A075I424"/>